<protein>
    <submittedName>
        <fullName evidence="6">Amino acid ABC transporter substrate-binding protein</fullName>
    </submittedName>
</protein>
<sequence length="273" mass="29171">MNRIIPLMALAAATICGTGAHADQLDDIIGAGKLRCAVELDFPPNGSRDANNNPIGFDVDYCNDLGKALGVEVEIVDTPENDRIPAVLSGRADVAVAVASDTLERAKTVGFSIPYFVFKTIVLAREESGIKGPDDIKGHPVGGPAGAYETLALAEQVKAANDPNWQLLTFQSQSDTFLALGQKRLDATYTTSTIASAIIESGKYPGLKVVGDAPVDADYCALIVKRQEQGLLNYVNLFLNRQVRSGRYAELYKKWIGDDAGAAPDLTVPGVYR</sequence>
<keyword evidence="7" id="KW-1185">Reference proteome</keyword>
<comment type="similarity">
    <text evidence="1">Belongs to the bacterial solute-binding protein 3 family.</text>
</comment>
<dbReference type="AlphaFoldDB" id="A0A2P7BFP5"/>
<reference evidence="7" key="1">
    <citation type="submission" date="2017-11" db="EMBL/GenBank/DDBJ databases">
        <authorList>
            <person name="Kuznetsova I."/>
            <person name="Sazanova A."/>
            <person name="Chirak E."/>
            <person name="Safronova V."/>
            <person name="Willems A."/>
        </authorList>
    </citation>
    <scope>NUCLEOTIDE SEQUENCE [LARGE SCALE GENOMIC DNA]</scope>
    <source>
        <strain evidence="7">CCBAU 03422</strain>
    </source>
</reference>
<feature type="domain" description="Solute-binding protein family 3/N-terminal" evidence="5">
    <location>
        <begin position="33"/>
        <end position="259"/>
    </location>
</feature>
<evidence type="ECO:0000256" key="2">
    <source>
        <dbReference type="ARBA" id="ARBA00022448"/>
    </source>
</evidence>
<dbReference type="InterPro" id="IPR001638">
    <property type="entry name" value="Solute-binding_3/MltF_N"/>
</dbReference>
<dbReference type="SUPFAM" id="SSF53850">
    <property type="entry name" value="Periplasmic binding protein-like II"/>
    <property type="match status" value="1"/>
</dbReference>
<dbReference type="SMART" id="SM00062">
    <property type="entry name" value="PBPb"/>
    <property type="match status" value="1"/>
</dbReference>
<evidence type="ECO:0000259" key="5">
    <source>
        <dbReference type="SMART" id="SM00062"/>
    </source>
</evidence>
<dbReference type="InterPro" id="IPR051455">
    <property type="entry name" value="Bact_solute-bind_prot3"/>
</dbReference>
<evidence type="ECO:0000313" key="6">
    <source>
        <dbReference type="EMBL" id="PSH65287.1"/>
    </source>
</evidence>
<dbReference type="Gene3D" id="3.40.190.10">
    <property type="entry name" value="Periplasmic binding protein-like II"/>
    <property type="match status" value="2"/>
</dbReference>
<evidence type="ECO:0000256" key="4">
    <source>
        <dbReference type="SAM" id="SignalP"/>
    </source>
</evidence>
<comment type="caution">
    <text evidence="6">The sequence shown here is derived from an EMBL/GenBank/DDBJ whole genome shotgun (WGS) entry which is preliminary data.</text>
</comment>
<name>A0A2P7BFP5_9HYPH</name>
<dbReference type="Pfam" id="PF00497">
    <property type="entry name" value="SBP_bac_3"/>
    <property type="match status" value="1"/>
</dbReference>
<dbReference type="PANTHER" id="PTHR30085:SF6">
    <property type="entry name" value="ABC TRANSPORTER GLUTAMINE-BINDING PROTEIN GLNH"/>
    <property type="match status" value="1"/>
</dbReference>
<gene>
    <name evidence="6" type="ORF">CU103_09790</name>
</gene>
<dbReference type="PANTHER" id="PTHR30085">
    <property type="entry name" value="AMINO ACID ABC TRANSPORTER PERMEASE"/>
    <property type="match status" value="1"/>
</dbReference>
<dbReference type="OrthoDB" id="6192933at2"/>
<evidence type="ECO:0000256" key="3">
    <source>
        <dbReference type="ARBA" id="ARBA00022729"/>
    </source>
</evidence>
<keyword evidence="3 4" id="KW-0732">Signal</keyword>
<feature type="signal peptide" evidence="4">
    <location>
        <begin position="1"/>
        <end position="22"/>
    </location>
</feature>
<feature type="chain" id="PRO_5015154699" evidence="4">
    <location>
        <begin position="23"/>
        <end position="273"/>
    </location>
</feature>
<evidence type="ECO:0000313" key="7">
    <source>
        <dbReference type="Proteomes" id="UP000241764"/>
    </source>
</evidence>
<dbReference type="RefSeq" id="WP_106663702.1">
    <property type="nucleotide sequence ID" value="NZ_PGGM01000003.1"/>
</dbReference>
<dbReference type="EMBL" id="PGGM01000003">
    <property type="protein sequence ID" value="PSH65287.1"/>
    <property type="molecule type" value="Genomic_DNA"/>
</dbReference>
<proteinExistence type="inferred from homology"/>
<evidence type="ECO:0000256" key="1">
    <source>
        <dbReference type="ARBA" id="ARBA00010333"/>
    </source>
</evidence>
<dbReference type="GO" id="GO:0030288">
    <property type="term" value="C:outer membrane-bounded periplasmic space"/>
    <property type="evidence" value="ECO:0007669"/>
    <property type="project" value="TreeGrafter"/>
</dbReference>
<accession>A0A2P7BFP5</accession>
<dbReference type="GO" id="GO:0006865">
    <property type="term" value="P:amino acid transport"/>
    <property type="evidence" value="ECO:0007669"/>
    <property type="project" value="TreeGrafter"/>
</dbReference>
<keyword evidence="2" id="KW-0813">Transport</keyword>
<organism evidence="6 7">
    <name type="scientific">Phyllobacterium sophorae</name>
    <dbReference type="NCBI Taxonomy" id="1520277"/>
    <lineage>
        <taxon>Bacteria</taxon>
        <taxon>Pseudomonadati</taxon>
        <taxon>Pseudomonadota</taxon>
        <taxon>Alphaproteobacteria</taxon>
        <taxon>Hyphomicrobiales</taxon>
        <taxon>Phyllobacteriaceae</taxon>
        <taxon>Phyllobacterium</taxon>
    </lineage>
</organism>
<dbReference type="GO" id="GO:0005576">
    <property type="term" value="C:extracellular region"/>
    <property type="evidence" value="ECO:0007669"/>
    <property type="project" value="TreeGrafter"/>
</dbReference>
<dbReference type="Proteomes" id="UP000241764">
    <property type="component" value="Unassembled WGS sequence"/>
</dbReference>